<dbReference type="NCBIfam" id="TIGR00756">
    <property type="entry name" value="PPR"/>
    <property type="match status" value="1"/>
</dbReference>
<keyword evidence="2" id="KW-0677">Repeat</keyword>
<dbReference type="GeneID" id="92097680"/>
<evidence type="ECO:0000256" key="5">
    <source>
        <dbReference type="PROSITE-ProRule" id="PRU00708"/>
    </source>
</evidence>
<dbReference type="EMBL" id="JAQQWL010000013">
    <property type="protein sequence ID" value="KAK8042725.1"/>
    <property type="molecule type" value="Genomic_DNA"/>
</dbReference>
<comment type="function">
    <text evidence="3">Regulates mitochondrial small subunit maturation by controlling 15S rRNA 5'-end processing. Localizes to the 5' precursor of the 15S rRNA in a position that is subsequently occupied by mS47 in the mature yeast mtSSU. Uses structure and sequence-specific RNA recognition, binding to a single-stranded region of the precursor and specifically recognizing bases -6 to -1. The exchange of Ccm1 for mS47 is coupled to the irreversible removal of precursor rRNA that is accompanied by conformational changes of the mitoribosomal proteins uS5m and mS26. These conformational changes signal completion of 5'-end rRNA processing through protection of the mature 5'-end of the 15S rRNA and stabilization of mS47. The removal of the 5' precursor together with the dissociation of Ccm1 may be catalyzed by the 5'-3' exoribonuclease Pet127. Involved in the specific removal of group I introns in mitochondrial encoded transcripts.</text>
</comment>
<dbReference type="Proteomes" id="UP001480595">
    <property type="component" value="Unassembled WGS sequence"/>
</dbReference>
<feature type="region of interest" description="Disordered" evidence="6">
    <location>
        <begin position="103"/>
        <end position="190"/>
    </location>
</feature>
<evidence type="ECO:0000256" key="2">
    <source>
        <dbReference type="ARBA" id="ARBA00022737"/>
    </source>
</evidence>
<dbReference type="Gene3D" id="1.25.40.10">
    <property type="entry name" value="Tetratricopeptide repeat domain"/>
    <property type="match status" value="2"/>
</dbReference>
<evidence type="ECO:0000256" key="3">
    <source>
        <dbReference type="ARBA" id="ARBA00044493"/>
    </source>
</evidence>
<feature type="compositionally biased region" description="Basic and acidic residues" evidence="6">
    <location>
        <begin position="170"/>
        <end position="180"/>
    </location>
</feature>
<reference evidence="7 8" key="1">
    <citation type="submission" date="2023-01" db="EMBL/GenBank/DDBJ databases">
        <title>Analysis of 21 Apiospora genomes using comparative genomics revels a genus with tremendous synthesis potential of carbohydrate active enzymes and secondary metabolites.</title>
        <authorList>
            <person name="Sorensen T."/>
        </authorList>
    </citation>
    <scope>NUCLEOTIDE SEQUENCE [LARGE SCALE GENOMIC DNA]</scope>
    <source>
        <strain evidence="7 8">CBS 135458</strain>
    </source>
</reference>
<organism evidence="7 8">
    <name type="scientific">Apiospora phragmitis</name>
    <dbReference type="NCBI Taxonomy" id="2905665"/>
    <lineage>
        <taxon>Eukaryota</taxon>
        <taxon>Fungi</taxon>
        <taxon>Dikarya</taxon>
        <taxon>Ascomycota</taxon>
        <taxon>Pezizomycotina</taxon>
        <taxon>Sordariomycetes</taxon>
        <taxon>Xylariomycetidae</taxon>
        <taxon>Amphisphaeriales</taxon>
        <taxon>Apiosporaceae</taxon>
        <taxon>Apiospora</taxon>
    </lineage>
</organism>
<feature type="region of interest" description="Disordered" evidence="6">
    <location>
        <begin position="1106"/>
        <end position="1154"/>
    </location>
</feature>
<feature type="compositionally biased region" description="Polar residues" evidence="6">
    <location>
        <begin position="156"/>
        <end position="169"/>
    </location>
</feature>
<accession>A0ABR1T9Q2</accession>
<name>A0ABR1T9Q2_9PEZI</name>
<protein>
    <submittedName>
        <fullName evidence="7">CoxI translation protein CYA5</fullName>
    </submittedName>
</protein>
<dbReference type="PANTHER" id="PTHR47447:SF17">
    <property type="entry name" value="OS12G0638900 PROTEIN"/>
    <property type="match status" value="1"/>
</dbReference>
<dbReference type="RefSeq" id="XP_066709578.1">
    <property type="nucleotide sequence ID" value="XM_066864617.1"/>
</dbReference>
<evidence type="ECO:0000313" key="7">
    <source>
        <dbReference type="EMBL" id="KAK8042725.1"/>
    </source>
</evidence>
<dbReference type="PROSITE" id="PS51375">
    <property type="entry name" value="PPR"/>
    <property type="match status" value="1"/>
</dbReference>
<dbReference type="Pfam" id="PF12854">
    <property type="entry name" value="PPR_1"/>
    <property type="match status" value="1"/>
</dbReference>
<keyword evidence="8" id="KW-1185">Reference proteome</keyword>
<evidence type="ECO:0000256" key="4">
    <source>
        <dbReference type="ARBA" id="ARBA00044511"/>
    </source>
</evidence>
<gene>
    <name evidence="7" type="ORF">PG994_013208</name>
</gene>
<dbReference type="InterPro" id="IPR011990">
    <property type="entry name" value="TPR-like_helical_dom_sf"/>
</dbReference>
<feature type="compositionally biased region" description="Polar residues" evidence="6">
    <location>
        <begin position="122"/>
        <end position="135"/>
    </location>
</feature>
<feature type="repeat" description="PPR" evidence="5">
    <location>
        <begin position="558"/>
        <end position="588"/>
    </location>
</feature>
<dbReference type="PANTHER" id="PTHR47447">
    <property type="entry name" value="OS03G0856100 PROTEIN"/>
    <property type="match status" value="1"/>
</dbReference>
<comment type="similarity">
    <text evidence="1">Belongs to the CCM1 family.</text>
</comment>
<evidence type="ECO:0000313" key="8">
    <source>
        <dbReference type="Proteomes" id="UP001480595"/>
    </source>
</evidence>
<sequence length="1154" mass="130731">MLEKTAASLEPCGLQRVLPGATKSFQTRRQLHTTFWQHGAADVELSNAWQALMHGVFDSGNIESPRPEGLASAPAIRASAFLLDFLYPSGTVAFLRRFSPASIDRFDPHRPPQTFAKVSPRLYTSSASSRQANTASEEESRAQQENADALAEAKTTESSGVELNGSLNSKGDHGAERASDGLEITDNSAGDAKNRSYAKQLATLLAGDDPEDADQVWHHYSALDAQSREVYRAQTLFFLSKTHRVTDSWKIIELFQHLGPDRWDSQSFLAGLTAQMNLGNEQEAQDIFGKAIKLPRVSKPALIEALDILLASALNSMSLAPAVQVWGFYEPLSTRLDVEGIISQLPRVASVAGLPEKLPGFKAYFKGKKRIKNVPGRDVLLRLLVRRALVKCADSQVEPLLLLTKDPLAFEEFLRPFDRGKSKRLHISVYKIYRELPGASPSRAVLYATYKAYNSLSRSQNSAKLAGVELLWGDWHKFHESPSRRAFQQALSFYASQGNKERVFSLWSDYMKRFASIGVLQGDDAFAHLLQVHAVREEVELVQRVFNDISEKFGMKPNRHCWNILLNAYVKAGDYDNAIRVFDDLIVTVGPDRYSYGTLMHMAAVRGDLGFTIDLYRKGRRQNVIDNDTATLGALVEAYVQNDHFHEAEDVCIRSAKRGLKDTWLWNRLVHAYGTRRNLASINRLLSVMTDLDIPYDDYTYQELLLGLALCRQPQHALALMAVSIKEKAFEVREEHFHILMGAFIKTGEPHLVIRVYKLMEQCGIQATSSSMTQIMTALVQWQQMPPQIRRNTSFTQSVEKSIQEFYKTFGPSTNEAPRRWPTHNSQAPTESHLLQSHRATFQISRMVYLCTQMKNMAKVQELVDLYRQVVFGNKNSSRPLPIQLLDSMIWAEYSEQNYEGVQAIWDMMFANAKKGGVSADWIEGYDRSPKVSPRHAYVLSGGLEVMQHMCMATEDADKLQKLMEEVRAEGFEVDSKNWNLHVQYLVRLKAYEQAFDLCEEWLMPNWTGWAVERARTNMKNELPLDLRRRGAARRYMRIVTHTLYYLARGYMELERMSPWSGEAARLVRHIEHGTPRCYRAIMTMTAVNSDVERRILEGAEPGDVLVRRGEGDGEGDGDVYTGYEYLGEAEGEDGEEPYDEHAHRDETTDDNTQ</sequence>
<proteinExistence type="inferred from homology"/>
<evidence type="ECO:0000256" key="6">
    <source>
        <dbReference type="SAM" id="MobiDB-lite"/>
    </source>
</evidence>
<comment type="subunit">
    <text evidence="4">Binds to mitochondrial small subunit 15S rRNA.</text>
</comment>
<comment type="caution">
    <text evidence="7">The sequence shown here is derived from an EMBL/GenBank/DDBJ whole genome shotgun (WGS) entry which is preliminary data.</text>
</comment>
<dbReference type="Pfam" id="PF01535">
    <property type="entry name" value="PPR"/>
    <property type="match status" value="1"/>
</dbReference>
<feature type="compositionally biased region" description="Acidic residues" evidence="6">
    <location>
        <begin position="1128"/>
        <end position="1139"/>
    </location>
</feature>
<evidence type="ECO:0000256" key="1">
    <source>
        <dbReference type="ARBA" id="ARBA00006192"/>
    </source>
</evidence>
<dbReference type="SUPFAM" id="SSF81901">
    <property type="entry name" value="HCP-like"/>
    <property type="match status" value="1"/>
</dbReference>
<dbReference type="InterPro" id="IPR002885">
    <property type="entry name" value="PPR_rpt"/>
</dbReference>